<dbReference type="SUPFAM" id="SSF52047">
    <property type="entry name" value="RNI-like"/>
    <property type="match status" value="1"/>
</dbReference>
<dbReference type="PANTHER" id="PTHR13318">
    <property type="entry name" value="PARTNER OF PAIRED, ISOFORM B-RELATED"/>
    <property type="match status" value="1"/>
</dbReference>
<name>A0ABN7NK20_TIMPD</name>
<protein>
    <recommendedName>
        <fullName evidence="3">F-box/leucine rich repeat protein</fullName>
    </recommendedName>
</protein>
<dbReference type="Gene3D" id="3.80.10.10">
    <property type="entry name" value="Ribonuclease Inhibitor"/>
    <property type="match status" value="2"/>
</dbReference>
<reference evidence="1" key="1">
    <citation type="submission" date="2021-03" db="EMBL/GenBank/DDBJ databases">
        <authorList>
            <person name="Tran Van P."/>
        </authorList>
    </citation>
    <scope>NUCLEOTIDE SEQUENCE</scope>
</reference>
<dbReference type="InterPro" id="IPR032675">
    <property type="entry name" value="LRR_dom_sf"/>
</dbReference>
<keyword evidence="2" id="KW-1185">Reference proteome</keyword>
<comment type="caution">
    <text evidence="1">The sequence shown here is derived from an EMBL/GenBank/DDBJ whole genome shotgun (WGS) entry which is preliminary data.</text>
</comment>
<organism evidence="1 2">
    <name type="scientific">Timema podura</name>
    <name type="common">Walking stick</name>
    <dbReference type="NCBI Taxonomy" id="61482"/>
    <lineage>
        <taxon>Eukaryota</taxon>
        <taxon>Metazoa</taxon>
        <taxon>Ecdysozoa</taxon>
        <taxon>Arthropoda</taxon>
        <taxon>Hexapoda</taxon>
        <taxon>Insecta</taxon>
        <taxon>Pterygota</taxon>
        <taxon>Neoptera</taxon>
        <taxon>Polyneoptera</taxon>
        <taxon>Phasmatodea</taxon>
        <taxon>Timematodea</taxon>
        <taxon>Timematoidea</taxon>
        <taxon>Timematidae</taxon>
        <taxon>Timema</taxon>
    </lineage>
</organism>
<gene>
    <name evidence="1" type="ORF">TPAB3V08_LOCUS2163</name>
</gene>
<evidence type="ECO:0000313" key="1">
    <source>
        <dbReference type="EMBL" id="CAG2055154.1"/>
    </source>
</evidence>
<evidence type="ECO:0008006" key="3">
    <source>
        <dbReference type="Google" id="ProtNLM"/>
    </source>
</evidence>
<accession>A0ABN7NK20</accession>
<dbReference type="Proteomes" id="UP001153148">
    <property type="component" value="Unassembled WGS sequence"/>
</dbReference>
<sequence>MQSTPAVSTYDGNVAIVLIPAMFIPTHFWAAATSKLATWAFGPALCTTYNESNQIEEFQSAGPPRAPVDNRCKHQSFWHRNGRKKLKKLNISYLKYLNPNVLLSLVPCFSNLVSLNLKMTLTVDQLLRSVGMKCPNLVELNIASTAVTDRGIVQLCVSEDGQRQCQKLARLIINDAFCITTAGAIIALHSLPNLREFDYENIFEAIQGVECWDEALEARLLSGAGVRLNTTDAPSPSSLQLTTLISSSENVQPEGLEAAARLCPDAQSIILSNSWLPNEALYKLMAMENLTSISITNSEGLTIDFYDGILPLLCACGHHLQNLILANFTSVDITESCAHVQNIAAHVIANSGAKTVVRLLPPLHRLFLQAGNNVDLIPPPLSLQATDSLIALLYPLLKHRLGKACPELKNLALSNVAQYESVSHPSPELFTKLQALELWSDPHADISLNMVKQLLSFSDNIRNILLKGCEVISDKLLLDIWKAMVDPRSSFTKPALRLFNTEPKLCYAHAQNGIVCAMAIQLAARRPHPAHQAPQIGPQIESPTNVSLKMHQIVQTSHTAMSGTFAAMVATLAGNFLGCWPENSSIDVFLVVIL</sequence>
<dbReference type="PANTHER" id="PTHR13318:SF95">
    <property type="entry name" value="F-BOX PROTEIN YLR352W"/>
    <property type="match status" value="1"/>
</dbReference>
<proteinExistence type="predicted"/>
<evidence type="ECO:0000313" key="2">
    <source>
        <dbReference type="Proteomes" id="UP001153148"/>
    </source>
</evidence>
<dbReference type="EMBL" id="CAJPIN010002149">
    <property type="protein sequence ID" value="CAG2055154.1"/>
    <property type="molecule type" value="Genomic_DNA"/>
</dbReference>